<keyword evidence="4" id="KW-1185">Reference proteome</keyword>
<evidence type="ECO:0000256" key="2">
    <source>
        <dbReference type="SAM" id="Phobius"/>
    </source>
</evidence>
<evidence type="ECO:0000313" key="4">
    <source>
        <dbReference type="Proteomes" id="UP001259347"/>
    </source>
</evidence>
<proteinExistence type="predicted"/>
<feature type="region of interest" description="Disordered" evidence="1">
    <location>
        <begin position="1"/>
        <end position="39"/>
    </location>
</feature>
<gene>
    <name evidence="3" type="ORF">J2Y69_002468</name>
</gene>
<organism evidence="3 4">
    <name type="scientific">Microbacterium resistens</name>
    <dbReference type="NCBI Taxonomy" id="156977"/>
    <lineage>
        <taxon>Bacteria</taxon>
        <taxon>Bacillati</taxon>
        <taxon>Actinomycetota</taxon>
        <taxon>Actinomycetes</taxon>
        <taxon>Micrococcales</taxon>
        <taxon>Microbacteriaceae</taxon>
        <taxon>Microbacterium</taxon>
    </lineage>
</organism>
<dbReference type="Proteomes" id="UP001259347">
    <property type="component" value="Unassembled WGS sequence"/>
</dbReference>
<protein>
    <submittedName>
        <fullName evidence="3">Uncharacterized protein</fullName>
    </submittedName>
</protein>
<keyword evidence="2" id="KW-0472">Membrane</keyword>
<sequence length="413" mass="42864">MTDPRLSPHRSEPGGHGLPPRFSDIEHGPASIGSRPRRRPSRRARSWVLLSAGLLIAVVAAGIVQVTASTGYDQARAAFEEIAAEDRTASDELRRSAEEATASARAADEIIAASSGSIIRAEDVTAVGAASALVDEAASASTADATSPVPEAGVKPLFAWDLHAESDRLRTDAAAMEERRGTLAAAHDRLDDASAALVAAGSATLRSAASLVPALEQQFPSARTGDLLALREAGTALESSAGAMNKSAVNAYSAFEASAAQVRASNDAELAEKAGPLQSVRLEVEAYARSIAGGILLDFDWAPLVNGYGGADSIGGLTSWNSGTGSGGFATITLSDSVAEFWPEDSARALVTHEVGHAISAKCWALFDWEDRAANETWATAWAISHGETADANGVWLYGYPPQAVIDTAATCR</sequence>
<comment type="caution">
    <text evidence="3">The sequence shown here is derived from an EMBL/GenBank/DDBJ whole genome shotgun (WGS) entry which is preliminary data.</text>
</comment>
<evidence type="ECO:0000256" key="1">
    <source>
        <dbReference type="SAM" id="MobiDB-lite"/>
    </source>
</evidence>
<keyword evidence="2" id="KW-0812">Transmembrane</keyword>
<accession>A0ABU1SE16</accession>
<name>A0ABU1SE16_9MICO</name>
<keyword evidence="2" id="KW-1133">Transmembrane helix</keyword>
<evidence type="ECO:0000313" key="3">
    <source>
        <dbReference type="EMBL" id="MDR6867860.1"/>
    </source>
</evidence>
<reference evidence="3 4" key="1">
    <citation type="submission" date="2023-07" db="EMBL/GenBank/DDBJ databases">
        <title>Sorghum-associated microbial communities from plants grown in Nebraska, USA.</title>
        <authorList>
            <person name="Schachtman D."/>
        </authorList>
    </citation>
    <scope>NUCLEOTIDE SEQUENCE [LARGE SCALE GENOMIC DNA]</scope>
    <source>
        <strain evidence="3 4">2980</strain>
    </source>
</reference>
<dbReference type="RefSeq" id="WP_310021107.1">
    <property type="nucleotide sequence ID" value="NZ_JAVDUM010000010.1"/>
</dbReference>
<feature type="transmembrane region" description="Helical" evidence="2">
    <location>
        <begin position="47"/>
        <end position="68"/>
    </location>
</feature>
<dbReference type="EMBL" id="JAVDUM010000010">
    <property type="protein sequence ID" value="MDR6867860.1"/>
    <property type="molecule type" value="Genomic_DNA"/>
</dbReference>